<proteinExistence type="predicted"/>
<dbReference type="Gene3D" id="3.10.450.160">
    <property type="entry name" value="inner membrane protein cigr"/>
    <property type="match status" value="1"/>
</dbReference>
<comment type="caution">
    <text evidence="2">The sequence shown here is derived from an EMBL/GenBank/DDBJ whole genome shotgun (WGS) entry which is preliminary data.</text>
</comment>
<organism evidence="2 3">
    <name type="scientific">Paracoccus saliphilus</name>
    <dbReference type="NCBI Taxonomy" id="405559"/>
    <lineage>
        <taxon>Bacteria</taxon>
        <taxon>Pseudomonadati</taxon>
        <taxon>Pseudomonadota</taxon>
        <taxon>Alphaproteobacteria</taxon>
        <taxon>Rhodobacterales</taxon>
        <taxon>Paracoccaceae</taxon>
        <taxon>Paracoccus</taxon>
    </lineage>
</organism>
<evidence type="ECO:0000313" key="2">
    <source>
        <dbReference type="EMBL" id="SIS72391.1"/>
    </source>
</evidence>
<dbReference type="EMBL" id="FTOU01000003">
    <property type="protein sequence ID" value="SIS72391.1"/>
    <property type="molecule type" value="Genomic_DNA"/>
</dbReference>
<keyword evidence="1" id="KW-0732">Signal</keyword>
<dbReference type="Pfam" id="PF11776">
    <property type="entry name" value="RcnB"/>
    <property type="match status" value="1"/>
</dbReference>
<dbReference type="InterPro" id="IPR024572">
    <property type="entry name" value="RcnB"/>
</dbReference>
<feature type="signal peptide" evidence="1">
    <location>
        <begin position="1"/>
        <end position="25"/>
    </location>
</feature>
<reference evidence="2 3" key="1">
    <citation type="submission" date="2017-01" db="EMBL/GenBank/DDBJ databases">
        <authorList>
            <person name="Varghese N."/>
            <person name="Submissions S."/>
        </authorList>
    </citation>
    <scope>NUCLEOTIDE SEQUENCE [LARGE SCALE GENOMIC DNA]</scope>
    <source>
        <strain evidence="2 3">DSM 18447</strain>
    </source>
</reference>
<gene>
    <name evidence="2" type="ORF">SAMN05421772_103281</name>
</gene>
<dbReference type="AlphaFoldDB" id="A0AA45W337"/>
<evidence type="ECO:0000313" key="3">
    <source>
        <dbReference type="Proteomes" id="UP000186216"/>
    </source>
</evidence>
<dbReference type="RefSeq" id="WP_272848234.1">
    <property type="nucleotide sequence ID" value="NZ_CP067140.1"/>
</dbReference>
<accession>A0AA45W337</accession>
<name>A0AA45W337_9RHOB</name>
<feature type="chain" id="PRO_5041315715" evidence="1">
    <location>
        <begin position="26"/>
        <end position="148"/>
    </location>
</feature>
<dbReference type="Proteomes" id="UP000186216">
    <property type="component" value="Unassembled WGS sequence"/>
</dbReference>
<protein>
    <submittedName>
        <fullName evidence="2">Nickel/cobalt transporter regulator</fullName>
    </submittedName>
</protein>
<evidence type="ECO:0000256" key="1">
    <source>
        <dbReference type="SAM" id="SignalP"/>
    </source>
</evidence>
<sequence length="148" mass="15793">MKPQHRLVAATAGLLLAISPISAFAEPPAHAKANKASRSVDKGKQHVIVKRDNAERRIIVAGNCPPGLAKKSPACVPPGQAKKHGIHLGVGDIINWNDVHVVTRPGRYGLSMPPDGNRYAIVDGQLVRVNEDSGKILSILRLVDAILD</sequence>